<dbReference type="InterPro" id="IPR005543">
    <property type="entry name" value="PASTA_dom"/>
</dbReference>
<dbReference type="Gene3D" id="3.30.70.2110">
    <property type="match status" value="1"/>
</dbReference>
<keyword evidence="11" id="KW-0046">Antibiotic resistance</keyword>
<dbReference type="GO" id="GO:0071555">
    <property type="term" value="P:cell wall organization"/>
    <property type="evidence" value="ECO:0007669"/>
    <property type="project" value="UniProtKB-KW"/>
</dbReference>
<dbReference type="GO" id="GO:0008658">
    <property type="term" value="F:penicillin binding"/>
    <property type="evidence" value="ECO:0007669"/>
    <property type="project" value="InterPro"/>
</dbReference>
<dbReference type="RefSeq" id="WP_010580160.1">
    <property type="nucleotide sequence ID" value="NZ_AHYZ01000061.1"/>
</dbReference>
<comment type="subcellular location">
    <subcellularLocation>
        <location evidence="1">Cell membrane</location>
        <topology evidence="1">Single-pass membrane protein</topology>
    </subcellularLocation>
</comment>
<dbReference type="EMBL" id="AYYX01000010">
    <property type="protein sequence ID" value="KRM89207.1"/>
    <property type="molecule type" value="Genomic_DNA"/>
</dbReference>
<evidence type="ECO:0000256" key="4">
    <source>
        <dbReference type="ARBA" id="ARBA00022618"/>
    </source>
</evidence>
<keyword evidence="3" id="KW-1003">Cell membrane</keyword>
<dbReference type="Pfam" id="PF00905">
    <property type="entry name" value="Transpeptidase"/>
    <property type="match status" value="1"/>
</dbReference>
<dbReference type="CDD" id="cd06576">
    <property type="entry name" value="PASTA_Pbp2x-like_1"/>
    <property type="match status" value="1"/>
</dbReference>
<evidence type="ECO:0000256" key="8">
    <source>
        <dbReference type="ARBA" id="ARBA00022984"/>
    </source>
</evidence>
<keyword evidence="4" id="KW-0132">Cell division</keyword>
<evidence type="ECO:0000256" key="10">
    <source>
        <dbReference type="ARBA" id="ARBA00023136"/>
    </source>
</evidence>
<dbReference type="GO" id="GO:0008360">
    <property type="term" value="P:regulation of cell shape"/>
    <property type="evidence" value="ECO:0007669"/>
    <property type="project" value="UniProtKB-KW"/>
</dbReference>
<dbReference type="GO" id="GO:0005886">
    <property type="term" value="C:plasma membrane"/>
    <property type="evidence" value="ECO:0007669"/>
    <property type="project" value="UniProtKB-SubCell"/>
</dbReference>
<feature type="transmembrane region" description="Helical" evidence="15">
    <location>
        <begin position="16"/>
        <end position="38"/>
    </location>
</feature>
<evidence type="ECO:0000256" key="14">
    <source>
        <dbReference type="ARBA" id="ARBA00055980"/>
    </source>
</evidence>
<dbReference type="PROSITE" id="PS51178">
    <property type="entry name" value="PASTA"/>
    <property type="match status" value="2"/>
</dbReference>
<keyword evidence="13" id="KW-0961">Cell wall biogenesis/degradation</keyword>
<comment type="similarity">
    <text evidence="2">Belongs to the transpeptidase family.</text>
</comment>
<gene>
    <name evidence="17" type="ORF">FD21_GL000134</name>
</gene>
<evidence type="ECO:0000256" key="1">
    <source>
        <dbReference type="ARBA" id="ARBA00004162"/>
    </source>
</evidence>
<keyword evidence="5 15" id="KW-0812">Transmembrane</keyword>
<dbReference type="InterPro" id="IPR005311">
    <property type="entry name" value="PBP_dimer"/>
</dbReference>
<dbReference type="Gene3D" id="2.20.70.70">
    <property type="match status" value="1"/>
</dbReference>
<keyword evidence="7" id="KW-0133">Cell shape</keyword>
<evidence type="ECO:0000256" key="2">
    <source>
        <dbReference type="ARBA" id="ARBA00007171"/>
    </source>
</evidence>
<dbReference type="InterPro" id="IPR001460">
    <property type="entry name" value="PCN-bd_Tpept"/>
</dbReference>
<keyword evidence="18" id="KW-1185">Reference proteome</keyword>
<evidence type="ECO:0000256" key="13">
    <source>
        <dbReference type="ARBA" id="ARBA00023316"/>
    </source>
</evidence>
<evidence type="ECO:0000256" key="3">
    <source>
        <dbReference type="ARBA" id="ARBA00022475"/>
    </source>
</evidence>
<dbReference type="PANTHER" id="PTHR30627:SF26">
    <property type="entry name" value="PENICILLIN-BINDING PROTEIN 2B"/>
    <property type="match status" value="1"/>
</dbReference>
<keyword evidence="12" id="KW-0131">Cell cycle</keyword>
<dbReference type="PATRIC" id="fig|1133569.4.peg.134"/>
<dbReference type="OrthoDB" id="9804124at2"/>
<dbReference type="GO" id="GO:0009252">
    <property type="term" value="P:peptidoglycan biosynthetic process"/>
    <property type="evidence" value="ECO:0007669"/>
    <property type="project" value="UniProtKB-KW"/>
</dbReference>
<dbReference type="InterPro" id="IPR050515">
    <property type="entry name" value="Beta-lactam/transpept"/>
</dbReference>
<evidence type="ECO:0000259" key="16">
    <source>
        <dbReference type="PROSITE" id="PS51178"/>
    </source>
</evidence>
<name>A0A0R2CCA8_9LACO</name>
<dbReference type="SUPFAM" id="SSF56601">
    <property type="entry name" value="beta-lactamase/transpeptidase-like"/>
    <property type="match status" value="1"/>
</dbReference>
<dbReference type="GO" id="GO:0051301">
    <property type="term" value="P:cell division"/>
    <property type="evidence" value="ECO:0007669"/>
    <property type="project" value="UniProtKB-KW"/>
</dbReference>
<evidence type="ECO:0000256" key="12">
    <source>
        <dbReference type="ARBA" id="ARBA00023306"/>
    </source>
</evidence>
<dbReference type="InterPro" id="IPR012338">
    <property type="entry name" value="Beta-lactam/transpept-like"/>
</dbReference>
<dbReference type="SMART" id="SM00740">
    <property type="entry name" value="PASTA"/>
    <property type="match status" value="2"/>
</dbReference>
<feature type="domain" description="PASTA" evidence="16">
    <location>
        <begin position="658"/>
        <end position="713"/>
    </location>
</feature>
<evidence type="ECO:0000256" key="7">
    <source>
        <dbReference type="ARBA" id="ARBA00022960"/>
    </source>
</evidence>
<evidence type="ECO:0000313" key="18">
    <source>
        <dbReference type="Proteomes" id="UP000051576"/>
    </source>
</evidence>
<dbReference type="SUPFAM" id="SSF54184">
    <property type="entry name" value="Penicillin-binding protein 2x (pbp-2x), c-terminal domain"/>
    <property type="match status" value="2"/>
</dbReference>
<dbReference type="Pfam" id="PF03793">
    <property type="entry name" value="PASTA"/>
    <property type="match status" value="2"/>
</dbReference>
<dbReference type="Pfam" id="PF03717">
    <property type="entry name" value="PBP_dimer"/>
    <property type="match status" value="1"/>
</dbReference>
<evidence type="ECO:0000313" key="17">
    <source>
        <dbReference type="EMBL" id="KRM89207.1"/>
    </source>
</evidence>
<evidence type="ECO:0000256" key="5">
    <source>
        <dbReference type="ARBA" id="ARBA00022692"/>
    </source>
</evidence>
<sequence length="713" mass="78270">MNKGKKQLKHQKNRKIYGIIIFFIAAMIFIVFIGRFFYIAIFHSIDHVDLKQKVAQLYASKTEIKAQRGTIYDNNDQPIAEDTSTYKIYVILSKSAVAFGKRQYLAEKDKAKAAKVLSKNLGISYQSVRKLLDPVNKDVYQVELGNAGKNISLETKQKIQAAHITGIYFKPTIARLYPNGVFASHIIGLAENQNGKLVGVMGLEQAFNQELAGKNGVRQVEKDTKGTPIPGSKVKARAAKNGDNVYTTLDTRLQTYLETLMTQAQDRYHPQEMTAILMKAKTGEILAASQRPTFNAQTKKGLTKIWRNILVEDSYEPGSTMKIFTVAAAINSGNFNANATFKSGSFQIDGKNVYDWDRSGWGYITYQDAFIRSSNVGMAHLEQQMGAKTWLSYIHKFGFLKKTGSKMPNEVAGSIEYKYPIEQANTAFGQAINVTALQMMQGFSAIANHGKMVKPYLVKKVVDPNNQKVIYQAKTKKVGQPISSQTASQVLSLMQDVVYNEDGTGSAFKINGYKIGVKTGTAQISKTQGSGYLTGATNYIFSVAGVAPANNPKYILYVTMKQPTTFSNSTSGQMLATVFNPMMQRALQQSAESTSQSGQQVKVKNWTDKSLATAKKNLEGAGLEVTVIGNGSRVVQQSIAAGNTLLSGERIILLTTGTKTMPDLTGWSRNDVSALAELLNLKVKFTGSGYVVSQSITANQALTGQKELIVKLK</sequence>
<organism evidence="17 18">
    <name type="scientific">Liquorilactobacillus vini DSM 20605</name>
    <dbReference type="NCBI Taxonomy" id="1133569"/>
    <lineage>
        <taxon>Bacteria</taxon>
        <taxon>Bacillati</taxon>
        <taxon>Bacillota</taxon>
        <taxon>Bacilli</taxon>
        <taxon>Lactobacillales</taxon>
        <taxon>Lactobacillaceae</taxon>
        <taxon>Liquorilactobacillus</taxon>
    </lineage>
</organism>
<dbReference type="CDD" id="cd06575">
    <property type="entry name" value="PASTA_Pbp2x-like_2"/>
    <property type="match status" value="1"/>
</dbReference>
<dbReference type="Gene3D" id="3.40.710.10">
    <property type="entry name" value="DD-peptidase/beta-lactamase superfamily"/>
    <property type="match status" value="1"/>
</dbReference>
<dbReference type="InterPro" id="IPR036138">
    <property type="entry name" value="PBP_dimer_sf"/>
</dbReference>
<evidence type="ECO:0000256" key="9">
    <source>
        <dbReference type="ARBA" id="ARBA00022989"/>
    </source>
</evidence>
<evidence type="ECO:0000256" key="15">
    <source>
        <dbReference type="SAM" id="Phobius"/>
    </source>
</evidence>
<keyword evidence="10 15" id="KW-0472">Membrane</keyword>
<dbReference type="AlphaFoldDB" id="A0A0R2CCA8"/>
<keyword evidence="6" id="KW-0677">Repeat</keyword>
<dbReference type="STRING" id="1133569.FD21_GL000134"/>
<dbReference type="GO" id="GO:0046677">
    <property type="term" value="P:response to antibiotic"/>
    <property type="evidence" value="ECO:0007669"/>
    <property type="project" value="UniProtKB-KW"/>
</dbReference>
<dbReference type="Gene3D" id="3.90.1310.10">
    <property type="entry name" value="Penicillin-binding protein 2a (Domain 2)"/>
    <property type="match status" value="1"/>
</dbReference>
<keyword evidence="8" id="KW-0573">Peptidoglycan synthesis</keyword>
<proteinExistence type="inferred from homology"/>
<evidence type="ECO:0000256" key="11">
    <source>
        <dbReference type="ARBA" id="ARBA00023251"/>
    </source>
</evidence>
<dbReference type="FunFam" id="3.40.710.10:FF:000095">
    <property type="entry name" value="Penicillin-binding protein 2x"/>
    <property type="match status" value="1"/>
</dbReference>
<protein>
    <submittedName>
        <fullName evidence="17">Penicillin binding protein 2B</fullName>
    </submittedName>
</protein>
<comment type="function">
    <text evidence="14">A transpeptidase that forms peptide cross-links between adjacent glycan strands in cell wall peptidoglycan (PG). Part of the divisome machinery that synthesizes the septal cross wall. Beta-lactams inactivate the PBPs by acylating an essential serine residue in the active site of these proteins.</text>
</comment>
<comment type="caution">
    <text evidence="17">The sequence shown here is derived from an EMBL/GenBank/DDBJ whole genome shotgun (WGS) entry which is preliminary data.</text>
</comment>
<keyword evidence="9 15" id="KW-1133">Transmembrane helix</keyword>
<reference evidence="17 18" key="1">
    <citation type="journal article" date="2015" name="Genome Announc.">
        <title>Expanding the biotechnology potential of lactobacilli through comparative genomics of 213 strains and associated genera.</title>
        <authorList>
            <person name="Sun Z."/>
            <person name="Harris H.M."/>
            <person name="McCann A."/>
            <person name="Guo C."/>
            <person name="Argimon S."/>
            <person name="Zhang W."/>
            <person name="Yang X."/>
            <person name="Jeffery I.B."/>
            <person name="Cooney J.C."/>
            <person name="Kagawa T.F."/>
            <person name="Liu W."/>
            <person name="Song Y."/>
            <person name="Salvetti E."/>
            <person name="Wrobel A."/>
            <person name="Rasinkangas P."/>
            <person name="Parkhill J."/>
            <person name="Rea M.C."/>
            <person name="O'Sullivan O."/>
            <person name="Ritari J."/>
            <person name="Douillard F.P."/>
            <person name="Paul Ross R."/>
            <person name="Yang R."/>
            <person name="Briner A.E."/>
            <person name="Felis G.E."/>
            <person name="de Vos W.M."/>
            <person name="Barrangou R."/>
            <person name="Klaenhammer T.R."/>
            <person name="Caufield P.W."/>
            <person name="Cui Y."/>
            <person name="Zhang H."/>
            <person name="O'Toole P.W."/>
        </authorList>
    </citation>
    <scope>NUCLEOTIDE SEQUENCE [LARGE SCALE GENOMIC DNA]</scope>
    <source>
        <strain evidence="17 18">DSM 20605</strain>
    </source>
</reference>
<accession>A0A0R2CCA8</accession>
<dbReference type="PANTHER" id="PTHR30627">
    <property type="entry name" value="PEPTIDOGLYCAN D,D-TRANSPEPTIDASE"/>
    <property type="match status" value="1"/>
</dbReference>
<dbReference type="eggNOG" id="COG0768">
    <property type="taxonomic scope" value="Bacteria"/>
</dbReference>
<dbReference type="SUPFAM" id="SSF56519">
    <property type="entry name" value="Penicillin binding protein dimerisation domain"/>
    <property type="match status" value="1"/>
</dbReference>
<feature type="domain" description="PASTA" evidence="16">
    <location>
        <begin position="597"/>
        <end position="657"/>
    </location>
</feature>
<dbReference type="Proteomes" id="UP000051576">
    <property type="component" value="Unassembled WGS sequence"/>
</dbReference>
<evidence type="ECO:0000256" key="6">
    <source>
        <dbReference type="ARBA" id="ARBA00022737"/>
    </source>
</evidence>